<comment type="subcellular location">
    <subcellularLocation>
        <location evidence="1">Cell membrane</location>
        <topology evidence="1">Multi-pass membrane protein</topology>
    </subcellularLocation>
</comment>
<reference evidence="11 12" key="1">
    <citation type="submission" date="2018-09" db="EMBL/GenBank/DDBJ databases">
        <title>Genomic Encyclopedia of Archaeal and Bacterial Type Strains, Phase II (KMG-II): from individual species to whole genera.</title>
        <authorList>
            <person name="Goeker M."/>
        </authorList>
    </citation>
    <scope>NUCLEOTIDE SEQUENCE [LARGE SCALE GENOMIC DNA]</scope>
    <source>
        <strain evidence="11 12">DSM 16505</strain>
    </source>
</reference>
<comment type="similarity">
    <text evidence="2">Belongs to the concentrative nucleoside transporter (CNT) (TC 2.A.41) family.</text>
</comment>
<evidence type="ECO:0000313" key="11">
    <source>
        <dbReference type="EMBL" id="RKF04818.1"/>
    </source>
</evidence>
<feature type="domain" description="Concentrative nucleoside transporter C-terminal" evidence="9">
    <location>
        <begin position="347"/>
        <end position="577"/>
    </location>
</feature>
<dbReference type="InterPro" id="IPR008276">
    <property type="entry name" value="C_nuclsd_transpt"/>
</dbReference>
<evidence type="ECO:0000256" key="3">
    <source>
        <dbReference type="ARBA" id="ARBA00022475"/>
    </source>
</evidence>
<feature type="domain" description="Concentrative nucleoside transporter N-terminal" evidence="8">
    <location>
        <begin position="150"/>
        <end position="223"/>
    </location>
</feature>
<feature type="transmembrane region" description="Helical" evidence="7">
    <location>
        <begin position="310"/>
        <end position="332"/>
    </location>
</feature>
<keyword evidence="6 7" id="KW-0472">Membrane</keyword>
<dbReference type="PANTHER" id="PTHR10590:SF4">
    <property type="entry name" value="SOLUTE CARRIER FAMILY 28 MEMBER 3"/>
    <property type="match status" value="1"/>
</dbReference>
<evidence type="ECO:0000313" key="12">
    <source>
        <dbReference type="Proteomes" id="UP000285780"/>
    </source>
</evidence>
<feature type="transmembrane region" description="Helical" evidence="7">
    <location>
        <begin position="450"/>
        <end position="473"/>
    </location>
</feature>
<feature type="transmembrane region" description="Helical" evidence="7">
    <location>
        <begin position="561"/>
        <end position="580"/>
    </location>
</feature>
<protein>
    <submittedName>
        <fullName evidence="11">CNT family concentrative nucleoside transporter</fullName>
    </submittedName>
</protein>
<evidence type="ECO:0000259" key="9">
    <source>
        <dbReference type="Pfam" id="PF07662"/>
    </source>
</evidence>
<dbReference type="GO" id="GO:0005886">
    <property type="term" value="C:plasma membrane"/>
    <property type="evidence" value="ECO:0007669"/>
    <property type="project" value="UniProtKB-SubCell"/>
</dbReference>
<feature type="transmembrane region" description="Helical" evidence="7">
    <location>
        <begin position="520"/>
        <end position="540"/>
    </location>
</feature>
<feature type="transmembrane region" description="Helical" evidence="7">
    <location>
        <begin position="176"/>
        <end position="198"/>
    </location>
</feature>
<feature type="domain" description="Nucleoside transporter/FeoB GTPase Gate" evidence="10">
    <location>
        <begin position="235"/>
        <end position="334"/>
    </location>
</feature>
<dbReference type="GO" id="GO:0005337">
    <property type="term" value="F:nucleoside transmembrane transporter activity"/>
    <property type="evidence" value="ECO:0007669"/>
    <property type="project" value="InterPro"/>
</dbReference>
<evidence type="ECO:0000256" key="7">
    <source>
        <dbReference type="SAM" id="Phobius"/>
    </source>
</evidence>
<evidence type="ECO:0000256" key="4">
    <source>
        <dbReference type="ARBA" id="ARBA00022692"/>
    </source>
</evidence>
<feature type="transmembrane region" description="Helical" evidence="7">
    <location>
        <begin position="344"/>
        <end position="362"/>
    </location>
</feature>
<dbReference type="EMBL" id="RAQM01000006">
    <property type="protein sequence ID" value="RKF04818.1"/>
    <property type="molecule type" value="Genomic_DNA"/>
</dbReference>
<evidence type="ECO:0000256" key="5">
    <source>
        <dbReference type="ARBA" id="ARBA00022989"/>
    </source>
</evidence>
<keyword evidence="4 7" id="KW-0812">Transmembrane</keyword>
<feature type="transmembrane region" description="Helical" evidence="7">
    <location>
        <begin position="145"/>
        <end position="164"/>
    </location>
</feature>
<comment type="caution">
    <text evidence="11">The sequence shown here is derived from an EMBL/GenBank/DDBJ whole genome shotgun (WGS) entry which is preliminary data.</text>
</comment>
<keyword evidence="12" id="KW-1185">Reference proteome</keyword>
<organism evidence="11 12">
    <name type="scientific">Tenacibaculum lutimaris</name>
    <dbReference type="NCBI Taxonomy" id="285258"/>
    <lineage>
        <taxon>Bacteria</taxon>
        <taxon>Pseudomonadati</taxon>
        <taxon>Bacteroidota</taxon>
        <taxon>Flavobacteriia</taxon>
        <taxon>Flavobacteriales</taxon>
        <taxon>Flavobacteriaceae</taxon>
        <taxon>Tenacibaculum</taxon>
    </lineage>
</organism>
<evidence type="ECO:0000259" key="10">
    <source>
        <dbReference type="Pfam" id="PF07670"/>
    </source>
</evidence>
<accession>A0A420E404</accession>
<dbReference type="Pfam" id="PF07662">
    <property type="entry name" value="Nucleos_tra2_C"/>
    <property type="match status" value="1"/>
</dbReference>
<sequence>MKKLFTFIMLCVTMITFGQSIEKKWNFSSITTTEGDSIVTINPADILNLSEGKFNYSLVDKDSLQASGNYIHQNNLLIFNYNQPNDTVRYYNVVELAEDGLILSEKNVLYKFTTEPVVVSVIEAEEAEQKVSEIIPSQGFSFQSLWRGVLGMVSLLILAFLFSANRRAIDWKIVGLGLAFQLLIAVGVLKIPFVQKAFELVGSLFVSVLDFTRAGSEFLFSGLVADMDSFGFIFAFQVLPTIIFFSALTSLLFYLGVIQFIVKIFAMVLSKILKISGAESLSVAGNIFLGQTEAPLLIKAYLEKMNRSEILLVMIGGMATVAGAVLAAYIGFLGGDDEALRLLYAKHLLAASVMAAPGAIIISKILYPQTEEVNTDVQVSSEKIGSNILDAIANGTTEGLQLAMNVAAMLLVFIAFIAMINGILGGIGGFDGIEYFSWKFTSLNELIASVTPYEALSLEFILGYAFAPLMWLIGVAKEDMALMGQLLGVKLAASEFVGYIQLADLKNAASATHLTYNKSIIMATYMLCGFANFASIGIQIGGIGSLAPGQRKNLSEFGMKALIGGTIASLMSATIAGMIIG</sequence>
<dbReference type="GO" id="GO:0015293">
    <property type="term" value="F:symporter activity"/>
    <property type="evidence" value="ECO:0007669"/>
    <property type="project" value="TreeGrafter"/>
</dbReference>
<dbReference type="InterPro" id="IPR002668">
    <property type="entry name" value="CNT_N_dom"/>
</dbReference>
<name>A0A420E404_9FLAO</name>
<dbReference type="Pfam" id="PF07670">
    <property type="entry name" value="Gate"/>
    <property type="match status" value="1"/>
</dbReference>
<feature type="transmembrane region" description="Helical" evidence="7">
    <location>
        <begin position="406"/>
        <end position="430"/>
    </location>
</feature>
<dbReference type="InterPro" id="IPR011657">
    <property type="entry name" value="CNT_C_dom"/>
</dbReference>
<dbReference type="InterPro" id="IPR011642">
    <property type="entry name" value="Gate_dom"/>
</dbReference>
<evidence type="ECO:0000259" key="8">
    <source>
        <dbReference type="Pfam" id="PF01773"/>
    </source>
</evidence>
<proteinExistence type="inferred from homology"/>
<dbReference type="AlphaFoldDB" id="A0A420E404"/>
<gene>
    <name evidence="11" type="ORF">C8N26_0211</name>
</gene>
<dbReference type="RefSeq" id="WP_120185659.1">
    <property type="nucleotide sequence ID" value="NZ_RAQM01000006.1"/>
</dbReference>
<evidence type="ECO:0000256" key="1">
    <source>
        <dbReference type="ARBA" id="ARBA00004651"/>
    </source>
</evidence>
<dbReference type="Pfam" id="PF01773">
    <property type="entry name" value="Nucleos_tra2_N"/>
    <property type="match status" value="1"/>
</dbReference>
<dbReference type="Proteomes" id="UP000285780">
    <property type="component" value="Unassembled WGS sequence"/>
</dbReference>
<dbReference type="PANTHER" id="PTHR10590">
    <property type="entry name" value="SODIUM/NUCLEOSIDE COTRANSPORTER"/>
    <property type="match status" value="1"/>
</dbReference>
<evidence type="ECO:0000256" key="2">
    <source>
        <dbReference type="ARBA" id="ARBA00009033"/>
    </source>
</evidence>
<evidence type="ECO:0000256" key="6">
    <source>
        <dbReference type="ARBA" id="ARBA00023136"/>
    </source>
</evidence>
<keyword evidence="3" id="KW-1003">Cell membrane</keyword>
<keyword evidence="5 7" id="KW-1133">Transmembrane helix</keyword>